<evidence type="ECO:0000313" key="8">
    <source>
        <dbReference type="Proteomes" id="UP001285263"/>
    </source>
</evidence>
<evidence type="ECO:0000256" key="1">
    <source>
        <dbReference type="ARBA" id="ARBA00004167"/>
    </source>
</evidence>
<dbReference type="SUPFAM" id="SSF140478">
    <property type="entry name" value="LemA-like"/>
    <property type="match status" value="1"/>
</dbReference>
<comment type="caution">
    <text evidence="7">The sequence shown here is derived from an EMBL/GenBank/DDBJ whole genome shotgun (WGS) entry which is preliminary data.</text>
</comment>
<protein>
    <submittedName>
        <fullName evidence="7">LemA family protein</fullName>
    </submittedName>
</protein>
<keyword evidence="5 6" id="KW-0472">Membrane</keyword>
<keyword evidence="8" id="KW-1185">Reference proteome</keyword>
<dbReference type="EMBL" id="JAXCLA010000001">
    <property type="protein sequence ID" value="MDY0743406.1"/>
    <property type="molecule type" value="Genomic_DNA"/>
</dbReference>
<organism evidence="7 8">
    <name type="scientific">Roseateles agri</name>
    <dbReference type="NCBI Taxonomy" id="3098619"/>
    <lineage>
        <taxon>Bacteria</taxon>
        <taxon>Pseudomonadati</taxon>
        <taxon>Pseudomonadota</taxon>
        <taxon>Betaproteobacteria</taxon>
        <taxon>Burkholderiales</taxon>
        <taxon>Sphaerotilaceae</taxon>
        <taxon>Roseateles</taxon>
    </lineage>
</organism>
<dbReference type="InterPro" id="IPR023353">
    <property type="entry name" value="LemA-like_dom_sf"/>
</dbReference>
<evidence type="ECO:0000256" key="2">
    <source>
        <dbReference type="ARBA" id="ARBA00008854"/>
    </source>
</evidence>
<dbReference type="PANTHER" id="PTHR34478">
    <property type="entry name" value="PROTEIN LEMA"/>
    <property type="match status" value="1"/>
</dbReference>
<keyword evidence="4 6" id="KW-1133">Transmembrane helix</keyword>
<keyword evidence="3 6" id="KW-0812">Transmembrane</keyword>
<dbReference type="RefSeq" id="WP_320421290.1">
    <property type="nucleotide sequence ID" value="NZ_JAXCLA010000001.1"/>
</dbReference>
<name>A0ABU5DAU8_9BURK</name>
<dbReference type="Proteomes" id="UP001285263">
    <property type="component" value="Unassembled WGS sequence"/>
</dbReference>
<dbReference type="Pfam" id="PF04011">
    <property type="entry name" value="LemA"/>
    <property type="match status" value="1"/>
</dbReference>
<sequence length="180" mass="19840">MSWTTVLGVVVAILVFWGIGAYNRLMRLRNAIGDAYVLLDQHLNERAELCSALLAKLRPLLASEQATFDSLDSAQAEARTAAQAARLKPYAGDPVAALAVSSAVHAAALTRLMSLLEHQPDLREREGIDPMVDELKLVERQRAFARQVFNMAVTQYNEAARQFPTRILASLYGFAEARSL</sequence>
<evidence type="ECO:0000256" key="3">
    <source>
        <dbReference type="ARBA" id="ARBA00022692"/>
    </source>
</evidence>
<comment type="similarity">
    <text evidence="2">Belongs to the LemA family.</text>
</comment>
<dbReference type="InterPro" id="IPR007156">
    <property type="entry name" value="MamQ_LemA"/>
</dbReference>
<evidence type="ECO:0000256" key="6">
    <source>
        <dbReference type="SAM" id="Phobius"/>
    </source>
</evidence>
<proteinExistence type="inferred from homology"/>
<gene>
    <name evidence="7" type="ORF">SNE35_02775</name>
</gene>
<evidence type="ECO:0000256" key="4">
    <source>
        <dbReference type="ARBA" id="ARBA00022989"/>
    </source>
</evidence>
<dbReference type="PANTHER" id="PTHR34478:SF1">
    <property type="entry name" value="PROTEIN LEMA"/>
    <property type="match status" value="1"/>
</dbReference>
<feature type="transmembrane region" description="Helical" evidence="6">
    <location>
        <begin position="6"/>
        <end position="22"/>
    </location>
</feature>
<reference evidence="7 8" key="1">
    <citation type="submission" date="2023-11" db="EMBL/GenBank/DDBJ databases">
        <title>Paucibacter sp. nov., isolated from fresh soil in Korea.</title>
        <authorList>
            <person name="Le N.T.T."/>
        </authorList>
    </citation>
    <scope>NUCLEOTIDE SEQUENCE [LARGE SCALE GENOMIC DNA]</scope>
    <source>
        <strain evidence="7 8">R3-3</strain>
    </source>
</reference>
<comment type="subcellular location">
    <subcellularLocation>
        <location evidence="1">Membrane</location>
        <topology evidence="1">Single-pass membrane protein</topology>
    </subcellularLocation>
</comment>
<evidence type="ECO:0000256" key="5">
    <source>
        <dbReference type="ARBA" id="ARBA00023136"/>
    </source>
</evidence>
<dbReference type="Gene3D" id="1.20.1440.20">
    <property type="entry name" value="LemA-like domain"/>
    <property type="match status" value="1"/>
</dbReference>
<accession>A0ABU5DAU8</accession>
<evidence type="ECO:0000313" key="7">
    <source>
        <dbReference type="EMBL" id="MDY0743406.1"/>
    </source>
</evidence>